<organism evidence="7 8">
    <name type="scientific">Pengzhenrongella sicca</name>
    <dbReference type="NCBI Taxonomy" id="2819238"/>
    <lineage>
        <taxon>Bacteria</taxon>
        <taxon>Bacillati</taxon>
        <taxon>Actinomycetota</taxon>
        <taxon>Actinomycetes</taxon>
        <taxon>Micrococcales</taxon>
        <taxon>Pengzhenrongella</taxon>
    </lineage>
</organism>
<dbReference type="Pfam" id="PF00691">
    <property type="entry name" value="OmpA"/>
    <property type="match status" value="1"/>
</dbReference>
<feature type="chain" id="PRO_5039108790" evidence="5">
    <location>
        <begin position="20"/>
        <end position="496"/>
    </location>
</feature>
<dbReference type="InterPro" id="IPR006665">
    <property type="entry name" value="OmpA-like"/>
</dbReference>
<name>A0A8A4ZDB5_9MICO</name>
<evidence type="ECO:0000313" key="7">
    <source>
        <dbReference type="EMBL" id="QTE29970.1"/>
    </source>
</evidence>
<protein>
    <submittedName>
        <fullName evidence="7">OmpA family protein</fullName>
    </submittedName>
</protein>
<dbReference type="AlphaFoldDB" id="A0A8A4ZDB5"/>
<dbReference type="PROSITE" id="PS51257">
    <property type="entry name" value="PROKAR_LIPOPROTEIN"/>
    <property type="match status" value="1"/>
</dbReference>
<evidence type="ECO:0000313" key="8">
    <source>
        <dbReference type="Proteomes" id="UP000663937"/>
    </source>
</evidence>
<dbReference type="PRINTS" id="PR01021">
    <property type="entry name" value="OMPADOMAIN"/>
</dbReference>
<feature type="signal peptide" evidence="5">
    <location>
        <begin position="1"/>
        <end position="19"/>
    </location>
</feature>
<gene>
    <name evidence="7" type="ORF">J4E96_02785</name>
</gene>
<evidence type="ECO:0000259" key="6">
    <source>
        <dbReference type="PROSITE" id="PS51123"/>
    </source>
</evidence>
<dbReference type="KEGG" id="psic:J4E96_02785"/>
<dbReference type="InterPro" id="IPR036737">
    <property type="entry name" value="OmpA-like_sf"/>
</dbReference>
<evidence type="ECO:0000256" key="1">
    <source>
        <dbReference type="ARBA" id="ARBA00004442"/>
    </source>
</evidence>
<dbReference type="EMBL" id="CP071868">
    <property type="protein sequence ID" value="QTE29970.1"/>
    <property type="molecule type" value="Genomic_DNA"/>
</dbReference>
<dbReference type="InterPro" id="IPR050330">
    <property type="entry name" value="Bact_OuterMem_StrucFunc"/>
</dbReference>
<proteinExistence type="predicted"/>
<dbReference type="RefSeq" id="WP_227424285.1">
    <property type="nucleotide sequence ID" value="NZ_CP071868.1"/>
</dbReference>
<evidence type="ECO:0000256" key="4">
    <source>
        <dbReference type="PROSITE-ProRule" id="PRU00473"/>
    </source>
</evidence>
<dbReference type="Gene3D" id="3.30.1330.60">
    <property type="entry name" value="OmpA-like domain"/>
    <property type="match status" value="1"/>
</dbReference>
<dbReference type="Proteomes" id="UP000663937">
    <property type="component" value="Chromosome"/>
</dbReference>
<sequence length="496" mass="49963">MSRRAAVVCLAAIATLVLGGCESAGPDDGAGDGAVRAEVEYLGTLVDLVVHPVEVQDGVALLTVDFALAEGAPASASLSIGLILAPATGPKGTGLVRLVDLEAGTVNLPGEDAAGQPATTRDYLTLAPDATVTSQGFYGAPTGDSVAVLFPFFGMVLDVPVVQLAGTDGFATTPAELGREGEITYPSPVLDTFTEGYDDSSSARVEGTAATVALASDVLFAVDDAVLSPAAEQVVVAAAAEISAVAAGGEVSVVGHTDDVASDAYNQDLSVRRAQAVTTVLAAALGSGFPVTPTGAGETQPAVDGASPEARAANRRVEIAFTASDVGAAVEIAGAPAPEPSGPTATGEAAVEVPFADGSFGVSASVVRAGPFLIGSIEVERTSPSAGDFLEFFGTVTQGLAADRHLPMSAMVAGPHRVTLLGTSSRYYPIDYVLEEAESGGGSEVRQILADGFLNVQPEQGQTVLVTVVWPDPGGDTVTIDVPDRFRLLDVPVTSA</sequence>
<dbReference type="GO" id="GO:0009279">
    <property type="term" value="C:cell outer membrane"/>
    <property type="evidence" value="ECO:0007669"/>
    <property type="project" value="UniProtKB-SubCell"/>
</dbReference>
<feature type="domain" description="OmpA-like" evidence="6">
    <location>
        <begin position="207"/>
        <end position="325"/>
    </location>
</feature>
<evidence type="ECO:0000256" key="2">
    <source>
        <dbReference type="ARBA" id="ARBA00023136"/>
    </source>
</evidence>
<dbReference type="InterPro" id="IPR006664">
    <property type="entry name" value="OMP_bac"/>
</dbReference>
<dbReference type="SUPFAM" id="SSF103088">
    <property type="entry name" value="OmpA-like"/>
    <property type="match status" value="1"/>
</dbReference>
<dbReference type="PANTHER" id="PTHR30329:SF21">
    <property type="entry name" value="LIPOPROTEIN YIAD-RELATED"/>
    <property type="match status" value="1"/>
</dbReference>
<keyword evidence="8" id="KW-1185">Reference proteome</keyword>
<dbReference type="PROSITE" id="PS51123">
    <property type="entry name" value="OMPA_2"/>
    <property type="match status" value="1"/>
</dbReference>
<keyword evidence="2 4" id="KW-0472">Membrane</keyword>
<evidence type="ECO:0000256" key="3">
    <source>
        <dbReference type="ARBA" id="ARBA00023237"/>
    </source>
</evidence>
<reference evidence="7" key="1">
    <citation type="submission" date="2021-03" db="EMBL/GenBank/DDBJ databases">
        <title>Pengzhenrongella sicca gen. nov., sp. nov., a new member of suborder Micrococcineae isolated from High-Arctic tundra soil.</title>
        <authorList>
            <person name="Peng F."/>
        </authorList>
    </citation>
    <scope>NUCLEOTIDE SEQUENCE</scope>
    <source>
        <strain evidence="7">LRZ-2</strain>
    </source>
</reference>
<keyword evidence="5" id="KW-0732">Signal</keyword>
<keyword evidence="3" id="KW-0998">Cell outer membrane</keyword>
<accession>A0A8A4ZDB5</accession>
<comment type="subcellular location">
    <subcellularLocation>
        <location evidence="1">Cell outer membrane</location>
    </subcellularLocation>
</comment>
<evidence type="ECO:0000256" key="5">
    <source>
        <dbReference type="SAM" id="SignalP"/>
    </source>
</evidence>
<dbReference type="PANTHER" id="PTHR30329">
    <property type="entry name" value="STATOR ELEMENT OF FLAGELLAR MOTOR COMPLEX"/>
    <property type="match status" value="1"/>
</dbReference>
<dbReference type="CDD" id="cd07185">
    <property type="entry name" value="OmpA_C-like"/>
    <property type="match status" value="1"/>
</dbReference>